<comment type="caution">
    <text evidence="2">The sequence shown here is derived from an EMBL/GenBank/DDBJ whole genome shotgun (WGS) entry which is preliminary data.</text>
</comment>
<keyword evidence="1" id="KW-0732">Signal</keyword>
<dbReference type="Proteomes" id="UP001183222">
    <property type="component" value="Unassembled WGS sequence"/>
</dbReference>
<keyword evidence="3" id="KW-1185">Reference proteome</keyword>
<dbReference type="RefSeq" id="WP_311345361.1">
    <property type="nucleotide sequence ID" value="NZ_JAVREI010000007.1"/>
</dbReference>
<feature type="signal peptide" evidence="1">
    <location>
        <begin position="1"/>
        <end position="25"/>
    </location>
</feature>
<organism evidence="2 3">
    <name type="scientific">Blastococcus goldschmidtiae</name>
    <dbReference type="NCBI Taxonomy" id="3075546"/>
    <lineage>
        <taxon>Bacteria</taxon>
        <taxon>Bacillati</taxon>
        <taxon>Actinomycetota</taxon>
        <taxon>Actinomycetes</taxon>
        <taxon>Geodermatophilales</taxon>
        <taxon>Geodermatophilaceae</taxon>
        <taxon>Blastococcus</taxon>
    </lineage>
</organism>
<evidence type="ECO:0000313" key="2">
    <source>
        <dbReference type="EMBL" id="MDT0276544.1"/>
    </source>
</evidence>
<proteinExistence type="predicted"/>
<dbReference type="PROSITE" id="PS51257">
    <property type="entry name" value="PROKAR_LIPOPROTEIN"/>
    <property type="match status" value="1"/>
</dbReference>
<reference evidence="3" key="1">
    <citation type="submission" date="2023-07" db="EMBL/GenBank/DDBJ databases">
        <title>30 novel species of actinomycetes from the DSMZ collection.</title>
        <authorList>
            <person name="Nouioui I."/>
        </authorList>
    </citation>
    <scope>NUCLEOTIDE SEQUENCE [LARGE SCALE GENOMIC DNA]</scope>
    <source>
        <strain evidence="3">DSM 46792</strain>
    </source>
</reference>
<protein>
    <recommendedName>
        <fullName evidence="4">Lipoprotein</fullName>
    </recommendedName>
</protein>
<dbReference type="EMBL" id="JAVREI010000007">
    <property type="protein sequence ID" value="MDT0276544.1"/>
    <property type="molecule type" value="Genomic_DNA"/>
</dbReference>
<evidence type="ECO:0000313" key="3">
    <source>
        <dbReference type="Proteomes" id="UP001183222"/>
    </source>
</evidence>
<name>A0ABU2K8M0_9ACTN</name>
<evidence type="ECO:0000256" key="1">
    <source>
        <dbReference type="SAM" id="SignalP"/>
    </source>
</evidence>
<sequence>MKQFRSPTKLLVAGVALSAALGLSACGTDDATADEATSSSSSSAQFARPEPVASLPAIPAGGSTAVALDQGFVDALGTLGLTPGVVGDAELADGSVSFPITGGTVTVFDKDSGYRPYVQGTLLHQDSGLSLAAGGTTVELTNFTVDPGTPSRLFGDVAVNGQPAVASAPLFDLDGSTLNPPAIEGGEAVLQGTEVLLSAEAAELLNSTFSTDALAGGFLIGTATITVPTS</sequence>
<accession>A0ABU2K8M0</accession>
<feature type="chain" id="PRO_5045213071" description="Lipoprotein" evidence="1">
    <location>
        <begin position="26"/>
        <end position="230"/>
    </location>
</feature>
<gene>
    <name evidence="2" type="ORF">RM425_11600</name>
</gene>
<evidence type="ECO:0008006" key="4">
    <source>
        <dbReference type="Google" id="ProtNLM"/>
    </source>
</evidence>